<dbReference type="OrthoDB" id="622881at2"/>
<dbReference type="CDD" id="cd05483">
    <property type="entry name" value="retropepsin_like_bacteria"/>
    <property type="match status" value="1"/>
</dbReference>
<accession>A0A3D9HJC6</accession>
<dbReference type="InterPro" id="IPR021109">
    <property type="entry name" value="Peptidase_aspartic_dom_sf"/>
</dbReference>
<dbReference type="RefSeq" id="WP_116523798.1">
    <property type="nucleotide sequence ID" value="NZ_QRDX01000003.1"/>
</dbReference>
<comment type="caution">
    <text evidence="1">The sequence shown here is derived from an EMBL/GenBank/DDBJ whole genome shotgun (WGS) entry which is preliminary data.</text>
</comment>
<dbReference type="EMBL" id="QRDX01000003">
    <property type="protein sequence ID" value="RED49016.1"/>
    <property type="molecule type" value="Genomic_DNA"/>
</dbReference>
<gene>
    <name evidence="1" type="ORF">DFQ02_103348</name>
</gene>
<dbReference type="InterPro" id="IPR034122">
    <property type="entry name" value="Retropepsin-like_bacterial"/>
</dbReference>
<dbReference type="PROSITE" id="PS51257">
    <property type="entry name" value="PROKAR_LIPOPROTEIN"/>
    <property type="match status" value="1"/>
</dbReference>
<proteinExistence type="predicted"/>
<name>A0A3D9HJC6_9FLAO</name>
<dbReference type="GO" id="GO:0006508">
    <property type="term" value="P:proteolysis"/>
    <property type="evidence" value="ECO:0007669"/>
    <property type="project" value="UniProtKB-KW"/>
</dbReference>
<dbReference type="GO" id="GO:0008233">
    <property type="term" value="F:peptidase activity"/>
    <property type="evidence" value="ECO:0007669"/>
    <property type="project" value="UniProtKB-KW"/>
</dbReference>
<organism evidence="1 2">
    <name type="scientific">Seonamhaeicola aphaedonensis</name>
    <dbReference type="NCBI Taxonomy" id="1461338"/>
    <lineage>
        <taxon>Bacteria</taxon>
        <taxon>Pseudomonadati</taxon>
        <taxon>Bacteroidota</taxon>
        <taxon>Flavobacteriia</taxon>
        <taxon>Flavobacteriales</taxon>
        <taxon>Flavobacteriaceae</taxon>
    </lineage>
</organism>
<sequence>MRNILFLLIILTIACKNSQTKNVNDLVVTKHLDSLAKAQDYFKLRQSLNSKKSLISKELCLYYEAIVLNLFNDLSKSNSKIEELLSIEPLSLTDTMLNKLYYTKILNHINLYEYKQAKEVSELILKNYSHLNDSSKVQMLENELNIWKSLENIPTQEIEKNSDVSFPMTKDKVGLFNIDVSINHQNKHYIFDTGANISVIKRSLVKELGLTYIESDFYVTAFTGEKVDSDLAIANELMIGDLTFKNVVFLVLDDEDISFPQIEYYINGIIGFPVIEAMDEVRISKNNTIFTPKDPIDYKQENFALDGLTPIIAINYKKDTLSFSFDTGARTTSLYAPFYRKYQDTIEKNYTPQALKSGSAGGIVEFDGFLLDSLVLSVGNSSASLKSIRVHKNDIKGDVSNFYGNLGQDFIKQFDEMIISFKYGSVVFK</sequence>
<protein>
    <submittedName>
        <fullName evidence="1">Aspartyl protease</fullName>
    </submittedName>
</protein>
<dbReference type="Pfam" id="PF13650">
    <property type="entry name" value="Asp_protease_2"/>
    <property type="match status" value="1"/>
</dbReference>
<dbReference type="AlphaFoldDB" id="A0A3D9HJC6"/>
<dbReference type="Proteomes" id="UP000256629">
    <property type="component" value="Unassembled WGS sequence"/>
</dbReference>
<evidence type="ECO:0000313" key="2">
    <source>
        <dbReference type="Proteomes" id="UP000256629"/>
    </source>
</evidence>
<keyword evidence="1" id="KW-0645">Protease</keyword>
<dbReference type="Gene3D" id="2.40.70.10">
    <property type="entry name" value="Acid Proteases"/>
    <property type="match status" value="2"/>
</dbReference>
<reference evidence="1 2" key="1">
    <citation type="submission" date="2018-07" db="EMBL/GenBank/DDBJ databases">
        <title>Genomic Encyclopedia of Type Strains, Phase III (KMG-III): the genomes of soil and plant-associated and newly described type strains.</title>
        <authorList>
            <person name="Whitman W."/>
        </authorList>
    </citation>
    <scope>NUCLEOTIDE SEQUENCE [LARGE SCALE GENOMIC DNA]</scope>
    <source>
        <strain evidence="1 2">CECT 8487</strain>
    </source>
</reference>
<keyword evidence="2" id="KW-1185">Reference proteome</keyword>
<keyword evidence="1" id="KW-0378">Hydrolase</keyword>
<dbReference type="SUPFAM" id="SSF50630">
    <property type="entry name" value="Acid proteases"/>
    <property type="match status" value="1"/>
</dbReference>
<evidence type="ECO:0000313" key="1">
    <source>
        <dbReference type="EMBL" id="RED49016.1"/>
    </source>
</evidence>